<name>X6NCV7_RETFI</name>
<proteinExistence type="predicted"/>
<evidence type="ECO:0000313" key="3">
    <source>
        <dbReference type="Proteomes" id="UP000023152"/>
    </source>
</evidence>
<dbReference type="InterPro" id="IPR003010">
    <property type="entry name" value="C-N_Hydrolase"/>
</dbReference>
<dbReference type="AlphaFoldDB" id="X6NCV7"/>
<protein>
    <submittedName>
        <fullName evidence="2">Putative hydrolase</fullName>
    </submittedName>
</protein>
<dbReference type="GO" id="GO:0016787">
    <property type="term" value="F:hydrolase activity"/>
    <property type="evidence" value="ECO:0007669"/>
    <property type="project" value="UniProtKB-KW"/>
</dbReference>
<evidence type="ECO:0000313" key="2">
    <source>
        <dbReference type="EMBL" id="ETO23157.1"/>
    </source>
</evidence>
<dbReference type="PROSITE" id="PS50263">
    <property type="entry name" value="CN_HYDROLASE"/>
    <property type="match status" value="1"/>
</dbReference>
<dbReference type="InterPro" id="IPR036526">
    <property type="entry name" value="C-N_Hydrolase_sf"/>
</dbReference>
<dbReference type="Gene3D" id="3.60.110.10">
    <property type="entry name" value="Carbon-nitrogen hydrolase"/>
    <property type="match status" value="1"/>
</dbReference>
<dbReference type="OrthoDB" id="10250282at2759"/>
<dbReference type="OMA" id="AYMNATW"/>
<dbReference type="EMBL" id="ASPP01010158">
    <property type="protein sequence ID" value="ETO23157.1"/>
    <property type="molecule type" value="Genomic_DNA"/>
</dbReference>
<keyword evidence="2" id="KW-0378">Hydrolase</keyword>
<comment type="caution">
    <text evidence="2">The sequence shown here is derived from an EMBL/GenBank/DDBJ whole genome shotgun (WGS) entry which is preliminary data.</text>
</comment>
<feature type="domain" description="CN hydrolase" evidence="1">
    <location>
        <begin position="1"/>
        <end position="247"/>
    </location>
</feature>
<dbReference type="SUPFAM" id="SSF56317">
    <property type="entry name" value="Carbon-nitrogen hydrolase"/>
    <property type="match status" value="1"/>
</dbReference>
<accession>X6NCV7</accession>
<dbReference type="Pfam" id="PF00795">
    <property type="entry name" value="CN_hydrolase"/>
    <property type="match status" value="1"/>
</dbReference>
<dbReference type="PANTHER" id="PTHR23088:SF27">
    <property type="entry name" value="DEAMINATED GLUTATHIONE AMIDASE"/>
    <property type="match status" value="1"/>
</dbReference>
<dbReference type="Proteomes" id="UP000023152">
    <property type="component" value="Unassembled WGS sequence"/>
</dbReference>
<reference evidence="2 3" key="1">
    <citation type="journal article" date="2013" name="Curr. Biol.">
        <title>The Genome of the Foraminiferan Reticulomyxa filosa.</title>
        <authorList>
            <person name="Glockner G."/>
            <person name="Hulsmann N."/>
            <person name="Schleicher M."/>
            <person name="Noegel A.A."/>
            <person name="Eichinger L."/>
            <person name="Gallinger C."/>
            <person name="Pawlowski J."/>
            <person name="Sierra R."/>
            <person name="Euteneuer U."/>
            <person name="Pillet L."/>
            <person name="Moustafa A."/>
            <person name="Platzer M."/>
            <person name="Groth M."/>
            <person name="Szafranski K."/>
            <person name="Schliwa M."/>
        </authorList>
    </citation>
    <scope>NUCLEOTIDE SEQUENCE [LARGE SCALE GENOMIC DNA]</scope>
</reference>
<gene>
    <name evidence="2" type="ORF">RFI_14028</name>
</gene>
<evidence type="ECO:0000259" key="1">
    <source>
        <dbReference type="PROSITE" id="PS50263"/>
    </source>
</evidence>
<sequence>MKVAVAQISAIPGKIDENVAKLARYAKEAASNSADMLITPELFLTGYDVEPLSVIASLAQPLVNDTNETIDKVKKIAKENGIAIVTGLPIGEKGQTKAYNSIIWIDKTGKLADVYHKTHLWGESEKSVFISSSNAYHITPFNVLNEIKIGLLVCFDVEFPEPSRILAVQGAQMIISIAACVSMKHMWSLLQTRALENHCHVIYCNFPNNNVVQKQFGGESIVIAPDGSILNHCDAKLDGLIYADIDPSKDSYRSSIQRNDYLVNRKPHLYSEILDTYTRSKL</sequence>
<dbReference type="PANTHER" id="PTHR23088">
    <property type="entry name" value="NITRILASE-RELATED"/>
    <property type="match status" value="1"/>
</dbReference>
<keyword evidence="3" id="KW-1185">Reference proteome</keyword>
<organism evidence="2 3">
    <name type="scientific">Reticulomyxa filosa</name>
    <dbReference type="NCBI Taxonomy" id="46433"/>
    <lineage>
        <taxon>Eukaryota</taxon>
        <taxon>Sar</taxon>
        <taxon>Rhizaria</taxon>
        <taxon>Retaria</taxon>
        <taxon>Foraminifera</taxon>
        <taxon>Monothalamids</taxon>
        <taxon>Reticulomyxidae</taxon>
        <taxon>Reticulomyxa</taxon>
    </lineage>
</organism>